<dbReference type="AlphaFoldDB" id="A0A1T5CP66"/>
<dbReference type="STRING" id="1513896.SAMN05660841_01492"/>
<protein>
    <submittedName>
        <fullName evidence="1">Uncharacterized protein</fullName>
    </submittedName>
</protein>
<reference evidence="2" key="1">
    <citation type="submission" date="2017-02" db="EMBL/GenBank/DDBJ databases">
        <authorList>
            <person name="Varghese N."/>
            <person name="Submissions S."/>
        </authorList>
    </citation>
    <scope>NUCLEOTIDE SEQUENCE [LARGE SCALE GENOMIC DNA]</scope>
    <source>
        <strain evidence="2">DSM 24091</strain>
    </source>
</reference>
<gene>
    <name evidence="1" type="ORF">SAMN05660841_01492</name>
</gene>
<dbReference type="OrthoDB" id="710954at2"/>
<evidence type="ECO:0000313" key="1">
    <source>
        <dbReference type="EMBL" id="SKB61239.1"/>
    </source>
</evidence>
<name>A0A1T5CP66_9SPHI</name>
<sequence length="86" mass="9926">MMNYNDLPSFVKNSVILSEDEKNRLSSIDKLPSEQEVDIIRNLPEVLELTNAFIGDESTRDTHLQLKAREYLSKGDVFMAWKVLLL</sequence>
<dbReference type="EMBL" id="FUZF01000004">
    <property type="protein sequence ID" value="SKB61239.1"/>
    <property type="molecule type" value="Genomic_DNA"/>
</dbReference>
<keyword evidence="2" id="KW-1185">Reference proteome</keyword>
<dbReference type="RefSeq" id="WP_079642457.1">
    <property type="nucleotide sequence ID" value="NZ_FUZF01000004.1"/>
</dbReference>
<evidence type="ECO:0000313" key="2">
    <source>
        <dbReference type="Proteomes" id="UP000190150"/>
    </source>
</evidence>
<dbReference type="Proteomes" id="UP000190150">
    <property type="component" value="Unassembled WGS sequence"/>
</dbReference>
<proteinExistence type="predicted"/>
<organism evidence="1 2">
    <name type="scientific">Sphingobacterium nematocida</name>
    <dbReference type="NCBI Taxonomy" id="1513896"/>
    <lineage>
        <taxon>Bacteria</taxon>
        <taxon>Pseudomonadati</taxon>
        <taxon>Bacteroidota</taxon>
        <taxon>Sphingobacteriia</taxon>
        <taxon>Sphingobacteriales</taxon>
        <taxon>Sphingobacteriaceae</taxon>
        <taxon>Sphingobacterium</taxon>
    </lineage>
</organism>
<accession>A0A1T5CP66</accession>